<dbReference type="OrthoDB" id="7446189at2759"/>
<dbReference type="InterPro" id="IPR009911">
    <property type="entry name" value="Fibroin_P25"/>
</dbReference>
<name>A0A9P0G190_CHRIL</name>
<evidence type="ECO:0000313" key="3">
    <source>
        <dbReference type="Proteomes" id="UP001154114"/>
    </source>
</evidence>
<proteinExistence type="predicted"/>
<gene>
    <name evidence="2" type="ORF">CINC_LOCUS12786</name>
</gene>
<dbReference type="InterPro" id="IPR038606">
    <property type="entry name" value="To_sf"/>
</dbReference>
<dbReference type="Pfam" id="PF07294">
    <property type="entry name" value="Fibroin_P25"/>
    <property type="match status" value="1"/>
</dbReference>
<dbReference type="GO" id="GO:0005198">
    <property type="term" value="F:structural molecule activity"/>
    <property type="evidence" value="ECO:0007669"/>
    <property type="project" value="InterPro"/>
</dbReference>
<dbReference type="EMBL" id="LR824011">
    <property type="protein sequence ID" value="CAH0627418.1"/>
    <property type="molecule type" value="Genomic_DNA"/>
</dbReference>
<dbReference type="Gene3D" id="3.15.10.30">
    <property type="entry name" value="Haemolymph juvenile hormone binding protein"/>
    <property type="match status" value="1"/>
</dbReference>
<accession>A0A9P0G190</accession>
<dbReference type="AlphaFoldDB" id="A0A9P0G190"/>
<organism evidence="2 3">
    <name type="scientific">Chrysodeixis includens</name>
    <name type="common">Soybean looper</name>
    <name type="synonym">Pseudoplusia includens</name>
    <dbReference type="NCBI Taxonomy" id="689277"/>
    <lineage>
        <taxon>Eukaryota</taxon>
        <taxon>Metazoa</taxon>
        <taxon>Ecdysozoa</taxon>
        <taxon>Arthropoda</taxon>
        <taxon>Hexapoda</taxon>
        <taxon>Insecta</taxon>
        <taxon>Pterygota</taxon>
        <taxon>Neoptera</taxon>
        <taxon>Endopterygota</taxon>
        <taxon>Lepidoptera</taxon>
        <taxon>Glossata</taxon>
        <taxon>Ditrysia</taxon>
        <taxon>Noctuoidea</taxon>
        <taxon>Noctuidae</taxon>
        <taxon>Plusiinae</taxon>
        <taxon>Chrysodeixis</taxon>
    </lineage>
</organism>
<evidence type="ECO:0000313" key="2">
    <source>
        <dbReference type="EMBL" id="CAH0627418.1"/>
    </source>
</evidence>
<feature type="signal peptide" evidence="1">
    <location>
        <begin position="1"/>
        <end position="15"/>
    </location>
</feature>
<keyword evidence="1" id="KW-0732">Signal</keyword>
<keyword evidence="3" id="KW-1185">Reference proteome</keyword>
<sequence>MNYFYFILFFGVCSCLDSEGSESYPYNSYVTQHHSGIVWPCQHLDLNCIRNFLAHYSDCTPAYGSPPDPLSPDATPIDIPHANLTFVLTNAVITGLSNFKIGNFYLNNKSGTLVLELLLPAVKSYSPEVEVTYHRKGHEPVIVRDYAGIVYGDTSLTITFPVRYNKIQISGWHVFSYAGDANPPYTLAPKFINHPDRTVRRATRELVHEIGLTLQEALAPQGPVFSRLILQNSICNFWHPSLFPLQMVKI</sequence>
<protein>
    <submittedName>
        <fullName evidence="2">Uncharacterized protein</fullName>
    </submittedName>
</protein>
<dbReference type="Proteomes" id="UP001154114">
    <property type="component" value="Chromosome 8"/>
</dbReference>
<evidence type="ECO:0000256" key="1">
    <source>
        <dbReference type="SAM" id="SignalP"/>
    </source>
</evidence>
<dbReference type="GO" id="GO:0005576">
    <property type="term" value="C:extracellular region"/>
    <property type="evidence" value="ECO:0007669"/>
    <property type="project" value="InterPro"/>
</dbReference>
<reference evidence="2" key="1">
    <citation type="submission" date="2021-12" db="EMBL/GenBank/DDBJ databases">
        <authorList>
            <person name="King R."/>
        </authorList>
    </citation>
    <scope>NUCLEOTIDE SEQUENCE</scope>
</reference>
<feature type="chain" id="PRO_5040272021" evidence="1">
    <location>
        <begin position="16"/>
        <end position="250"/>
    </location>
</feature>